<name>A0ABV0KKJ0_9CYAN</name>
<proteinExistence type="predicted"/>
<organism evidence="2 3">
    <name type="scientific">Stenomitos frigidus AS-A4</name>
    <dbReference type="NCBI Taxonomy" id="2933935"/>
    <lineage>
        <taxon>Bacteria</taxon>
        <taxon>Bacillati</taxon>
        <taxon>Cyanobacteriota</taxon>
        <taxon>Cyanophyceae</taxon>
        <taxon>Leptolyngbyales</taxon>
        <taxon>Leptolyngbyaceae</taxon>
        <taxon>Stenomitos</taxon>
    </lineage>
</organism>
<dbReference type="EMBL" id="JAMPLM010000013">
    <property type="protein sequence ID" value="MEP1059771.1"/>
    <property type="molecule type" value="Genomic_DNA"/>
</dbReference>
<evidence type="ECO:0000256" key="1">
    <source>
        <dbReference type="ARBA" id="ARBA00023172"/>
    </source>
</evidence>
<evidence type="ECO:0008006" key="4">
    <source>
        <dbReference type="Google" id="ProtNLM"/>
    </source>
</evidence>
<reference evidence="2 3" key="1">
    <citation type="submission" date="2022-04" db="EMBL/GenBank/DDBJ databases">
        <title>Positive selection, recombination, and allopatry shape intraspecific diversity of widespread and dominant cyanobacteria.</title>
        <authorList>
            <person name="Wei J."/>
            <person name="Shu W."/>
            <person name="Hu C."/>
        </authorList>
    </citation>
    <scope>NUCLEOTIDE SEQUENCE [LARGE SCALE GENOMIC DNA]</scope>
    <source>
        <strain evidence="2 3">AS-A4</strain>
    </source>
</reference>
<dbReference type="SUPFAM" id="SSF56349">
    <property type="entry name" value="DNA breaking-rejoining enzymes"/>
    <property type="match status" value="1"/>
</dbReference>
<dbReference type="Gene3D" id="1.10.443.10">
    <property type="entry name" value="Intergrase catalytic core"/>
    <property type="match status" value="1"/>
</dbReference>
<dbReference type="InterPro" id="IPR011010">
    <property type="entry name" value="DNA_brk_join_enz"/>
</dbReference>
<evidence type="ECO:0000313" key="3">
    <source>
        <dbReference type="Proteomes" id="UP001476950"/>
    </source>
</evidence>
<dbReference type="RefSeq" id="WP_190449482.1">
    <property type="nucleotide sequence ID" value="NZ_JAMPLM010000013.1"/>
</dbReference>
<keyword evidence="1" id="KW-0233">DNA recombination</keyword>
<protein>
    <recommendedName>
        <fullName evidence="4">Core-binding (CB) domain-containing protein</fullName>
    </recommendedName>
</protein>
<keyword evidence="3" id="KW-1185">Reference proteome</keyword>
<dbReference type="InterPro" id="IPR013762">
    <property type="entry name" value="Integrase-like_cat_sf"/>
</dbReference>
<evidence type="ECO:0000313" key="2">
    <source>
        <dbReference type="EMBL" id="MEP1059771.1"/>
    </source>
</evidence>
<sequence length="596" mass="68308">MLMPTNAAEALCAYQLQTKPSEFAGVKTALLRFVVPAWNGTDPSGCKMTAQDRQTALRFLADVSLVQLQNALDTQLTVFERLDVGKHSRAVYRSYLKRFLEWCREQDWMPDASFSDPVQPASETISVHQFKHPNGKGLKVRSKVTGRQQKAAYALGAVLGDIISPKLQQQLDAFDQFAQAQLKLRPYPLQISKTLLLQCLGWLHRYEGVPLNELCLETLVTVVPLKQRLADFTHTSGEPDPLAYAAAKAMAMESAEQEGRKTIKLIERYLNFVDGALGTYVEIIKTVTRVAKFLYDSQTNAILYDYYEDIPVIQQLRQLAADLKRARQGEPAQVPYERKSVAWEQALTVLFELKRLADLDVRYAKDASKQDGYRVQPRRAKGIGMSYQQFLSLGFFMVIPPDRSRTFYELELDRTLRWGYFQDGLFVAIEDREDPSAAWYIHLQAEDYKTGAAHGEYWGKVLNAEFADGTCFYDYIQRWLTEFRPLFQPEHPFFFVQRNGKPLLKNALYARLRYFFQKLVAVPVTPKELRRMYVTQLYAEGASEAEKEAAACAMHHSRKMQASVYNQLDQIRMTAPIYTFNEQAFSDFLKQKPDDA</sequence>
<accession>A0ABV0KKJ0</accession>
<dbReference type="Proteomes" id="UP001476950">
    <property type="component" value="Unassembled WGS sequence"/>
</dbReference>
<gene>
    <name evidence="2" type="ORF">NDI38_15115</name>
</gene>
<comment type="caution">
    <text evidence="2">The sequence shown here is derived from an EMBL/GenBank/DDBJ whole genome shotgun (WGS) entry which is preliminary data.</text>
</comment>